<organism evidence="2 3">
    <name type="scientific">Sphingosinicella soli</name>
    <dbReference type="NCBI Taxonomy" id="333708"/>
    <lineage>
        <taxon>Bacteria</taxon>
        <taxon>Pseudomonadati</taxon>
        <taxon>Pseudomonadota</taxon>
        <taxon>Alphaproteobacteria</taxon>
        <taxon>Sphingomonadales</taxon>
        <taxon>Sphingosinicellaceae</taxon>
        <taxon>Sphingosinicella</taxon>
    </lineage>
</organism>
<evidence type="ECO:0000313" key="3">
    <source>
        <dbReference type="Proteomes" id="UP000566324"/>
    </source>
</evidence>
<gene>
    <name evidence="2" type="ORF">GGQ98_000476</name>
</gene>
<dbReference type="Gene3D" id="3.20.20.140">
    <property type="entry name" value="Metal-dependent hydrolases"/>
    <property type="match status" value="1"/>
</dbReference>
<dbReference type="EMBL" id="JACHNZ010000003">
    <property type="protein sequence ID" value="MBB4630871.1"/>
    <property type="molecule type" value="Genomic_DNA"/>
</dbReference>
<dbReference type="Gene3D" id="2.30.40.10">
    <property type="entry name" value="Urease, subunit C, domain 1"/>
    <property type="match status" value="1"/>
</dbReference>
<dbReference type="InterPro" id="IPR013108">
    <property type="entry name" value="Amidohydro_3"/>
</dbReference>
<dbReference type="InterPro" id="IPR033932">
    <property type="entry name" value="YtcJ-like"/>
</dbReference>
<keyword evidence="3" id="KW-1185">Reference proteome</keyword>
<dbReference type="PANTHER" id="PTHR22642">
    <property type="entry name" value="IMIDAZOLONEPROPIONASE"/>
    <property type="match status" value="1"/>
</dbReference>
<protein>
    <recommendedName>
        <fullName evidence="1">Amidohydrolase 3 domain-containing protein</fullName>
    </recommendedName>
</protein>
<reference evidence="2 3" key="1">
    <citation type="submission" date="2020-08" db="EMBL/GenBank/DDBJ databases">
        <title>Genomic Encyclopedia of Type Strains, Phase IV (KMG-IV): sequencing the most valuable type-strain genomes for metagenomic binning, comparative biology and taxonomic classification.</title>
        <authorList>
            <person name="Goeker M."/>
        </authorList>
    </citation>
    <scope>NUCLEOTIDE SEQUENCE [LARGE SCALE GENOMIC DNA]</scope>
    <source>
        <strain evidence="2 3">DSM 17328</strain>
    </source>
</reference>
<feature type="domain" description="Amidohydrolase 3" evidence="1">
    <location>
        <begin position="81"/>
        <end position="571"/>
    </location>
</feature>
<dbReference type="Gene3D" id="3.10.310.70">
    <property type="match status" value="1"/>
</dbReference>
<dbReference type="InterPro" id="IPR011059">
    <property type="entry name" value="Metal-dep_hydrolase_composite"/>
</dbReference>
<name>A0A7W7AYT7_9SPHN</name>
<dbReference type="SUPFAM" id="SSF51556">
    <property type="entry name" value="Metallo-dependent hydrolases"/>
    <property type="match status" value="1"/>
</dbReference>
<dbReference type="InterPro" id="IPR032466">
    <property type="entry name" value="Metal_Hydrolase"/>
</dbReference>
<dbReference type="CDD" id="cd01300">
    <property type="entry name" value="YtcJ_like"/>
    <property type="match status" value="1"/>
</dbReference>
<dbReference type="GO" id="GO:0016810">
    <property type="term" value="F:hydrolase activity, acting on carbon-nitrogen (but not peptide) bonds"/>
    <property type="evidence" value="ECO:0007669"/>
    <property type="project" value="InterPro"/>
</dbReference>
<dbReference type="AlphaFoldDB" id="A0A7W7AYT7"/>
<dbReference type="RefSeq" id="WP_184064545.1">
    <property type="nucleotide sequence ID" value="NZ_JACHNZ010000003.1"/>
</dbReference>
<sequence length="583" mass="61541">MTTSSHTLLQRGAAAFGAVLLASCAGQTGQTPAADLILANARVYTVETAQPWAEAVAIDEGKIVAVRSMKDIQAYNGAGTRTVDLGGRLLMPAFGDAHVHPVFGGMAYTRCSLHEGKTLEDYQRIITACVAAAPGDAPVYGVGWQDALFPPKGVPRKEALDAVTTQRPLIFESIGGHTYWVNSKTLEIAGITKDTPDPANGHIDRDPVTGEPVGGLQEAAMGLVGKLIPKPSTEELQQSIVYVAHHFNSLGITNWHDAGIDLTADGTSETLAAYHAVKDRGALTAHVSLAFKWENERGLEQIPVIVAASERAAGWGISAKSVKFYVDGVIPQQTAAMIAPYAHAGDHRGPLQIPPETLTEAITTLGKEGLQPHVHAIGDRATRVALDAFAAAIEKNGTANRPMVSHLNIIDPADQPRFGALGVIAQLQPTWSSNYPYMDLTKQAVGPVRSQYIYPAHGVVSGGGMIAYGADWPVATANPLHGLQVAVTRVNYEDTASPPLLPGEAITLEEAIRAHTINVAYANGFETLTGSIAPGKSADLIILDRDIFTLAPLDIGTAKVMVTLFEGKPVFGNLTELGAAKAP</sequence>
<dbReference type="Pfam" id="PF07969">
    <property type="entry name" value="Amidohydro_3"/>
    <property type="match status" value="1"/>
</dbReference>
<evidence type="ECO:0000313" key="2">
    <source>
        <dbReference type="EMBL" id="MBB4630871.1"/>
    </source>
</evidence>
<accession>A0A7W7AYT7</accession>
<evidence type="ECO:0000259" key="1">
    <source>
        <dbReference type="Pfam" id="PF07969"/>
    </source>
</evidence>
<dbReference type="PANTHER" id="PTHR22642:SF2">
    <property type="entry name" value="PROTEIN LONG AFTER FAR-RED 3"/>
    <property type="match status" value="1"/>
</dbReference>
<comment type="caution">
    <text evidence="2">The sequence shown here is derived from an EMBL/GenBank/DDBJ whole genome shotgun (WGS) entry which is preliminary data.</text>
</comment>
<proteinExistence type="predicted"/>
<dbReference type="SUPFAM" id="SSF51338">
    <property type="entry name" value="Composite domain of metallo-dependent hydrolases"/>
    <property type="match status" value="1"/>
</dbReference>
<dbReference type="Proteomes" id="UP000566324">
    <property type="component" value="Unassembled WGS sequence"/>
</dbReference>